<accession>A0ABQ8KYW1</accession>
<dbReference type="EMBL" id="JADCUA010000001">
    <property type="protein sequence ID" value="KAH9843936.1"/>
    <property type="molecule type" value="Genomic_DNA"/>
</dbReference>
<protein>
    <submittedName>
        <fullName evidence="3">Uncharacterized protein</fullName>
    </submittedName>
</protein>
<dbReference type="Proteomes" id="UP000814176">
    <property type="component" value="Unassembled WGS sequence"/>
</dbReference>
<evidence type="ECO:0000256" key="2">
    <source>
        <dbReference type="SAM" id="Phobius"/>
    </source>
</evidence>
<feature type="region of interest" description="Disordered" evidence="1">
    <location>
        <begin position="351"/>
        <end position="487"/>
    </location>
</feature>
<name>A0ABQ8KYW1_9APHY</name>
<gene>
    <name evidence="3" type="ORF">C8Q71DRAFT_20692</name>
</gene>
<organism evidence="3 4">
    <name type="scientific">Rhodofomes roseus</name>
    <dbReference type="NCBI Taxonomy" id="34475"/>
    <lineage>
        <taxon>Eukaryota</taxon>
        <taxon>Fungi</taxon>
        <taxon>Dikarya</taxon>
        <taxon>Basidiomycota</taxon>
        <taxon>Agaricomycotina</taxon>
        <taxon>Agaricomycetes</taxon>
        <taxon>Polyporales</taxon>
        <taxon>Rhodofomes</taxon>
    </lineage>
</organism>
<reference evidence="3 4" key="1">
    <citation type="journal article" date="2021" name="Environ. Microbiol.">
        <title>Gene family expansions and transcriptome signatures uncover fungal adaptations to wood decay.</title>
        <authorList>
            <person name="Hage H."/>
            <person name="Miyauchi S."/>
            <person name="Viragh M."/>
            <person name="Drula E."/>
            <person name="Min B."/>
            <person name="Chaduli D."/>
            <person name="Navarro D."/>
            <person name="Favel A."/>
            <person name="Norest M."/>
            <person name="Lesage-Meessen L."/>
            <person name="Balint B."/>
            <person name="Merenyi Z."/>
            <person name="de Eugenio L."/>
            <person name="Morin E."/>
            <person name="Martinez A.T."/>
            <person name="Baldrian P."/>
            <person name="Stursova M."/>
            <person name="Martinez M.J."/>
            <person name="Novotny C."/>
            <person name="Magnuson J.K."/>
            <person name="Spatafora J.W."/>
            <person name="Maurice S."/>
            <person name="Pangilinan J."/>
            <person name="Andreopoulos W."/>
            <person name="LaButti K."/>
            <person name="Hundley H."/>
            <person name="Na H."/>
            <person name="Kuo A."/>
            <person name="Barry K."/>
            <person name="Lipzen A."/>
            <person name="Henrissat B."/>
            <person name="Riley R."/>
            <person name="Ahrendt S."/>
            <person name="Nagy L.G."/>
            <person name="Grigoriev I.V."/>
            <person name="Martin F."/>
            <person name="Rosso M.N."/>
        </authorList>
    </citation>
    <scope>NUCLEOTIDE SEQUENCE [LARGE SCALE GENOMIC DNA]</scope>
    <source>
        <strain evidence="3 4">CIRM-BRFM 1785</strain>
    </source>
</reference>
<feature type="region of interest" description="Disordered" evidence="1">
    <location>
        <begin position="199"/>
        <end position="251"/>
    </location>
</feature>
<feature type="compositionally biased region" description="Basic and acidic residues" evidence="1">
    <location>
        <begin position="444"/>
        <end position="453"/>
    </location>
</feature>
<feature type="transmembrane region" description="Helical" evidence="2">
    <location>
        <begin position="158"/>
        <end position="182"/>
    </location>
</feature>
<keyword evidence="2" id="KW-0812">Transmembrane</keyword>
<dbReference type="RefSeq" id="XP_047784746.1">
    <property type="nucleotide sequence ID" value="XM_047917012.1"/>
</dbReference>
<sequence length="503" mass="51385">MSVVDRELDLSERDLFSSVGNALSSLFTPIFPGQQTTSETSTSSTLTLTQSATATQTDTLTQSTATSTATSTTSTVASTRSSSSSSSRATSSSSSSSATATSSAGTSSTSATQTSAETVVSTGPQGTVTLTETSSSSASATAAANAATSKGFLANKGLSVGVITACSLVGLVLIIIVATWTLRRRRRNKLHEEAVDFTPFPSSDELLSKDVERSGGGGGRTRPSSRGSANSNDGSLPPASARGAVQPKTSAPEMYQTGYPVAPVFVPTAGLAAPSKAVTSNIINQVAFPSQAYSNPMQGYNDFGPYPVYDARSPPPANANAYQPAGTLAPRPGPTYNNGYGATAGAASAAAAPAGPPVRKASQRKQVPPLNLSATRDDASPPAYQITPVTGNNASPMLANPYGTTPNLADPPLSAVSPHPKRGSKSLLNSPVHLAYSDEGASVDGDKASEKPRSRTNSYSRMLDPGLPQMPVAAPLPDEFGTQGDAAVKDEKAAVRQLTVRNE</sequence>
<evidence type="ECO:0000256" key="1">
    <source>
        <dbReference type="SAM" id="MobiDB-lite"/>
    </source>
</evidence>
<evidence type="ECO:0000313" key="3">
    <source>
        <dbReference type="EMBL" id="KAH9843936.1"/>
    </source>
</evidence>
<feature type="region of interest" description="Disordered" evidence="1">
    <location>
        <begin position="54"/>
        <end position="136"/>
    </location>
</feature>
<evidence type="ECO:0000313" key="4">
    <source>
        <dbReference type="Proteomes" id="UP000814176"/>
    </source>
</evidence>
<keyword evidence="2" id="KW-1133">Transmembrane helix</keyword>
<keyword evidence="2" id="KW-0472">Membrane</keyword>
<keyword evidence="4" id="KW-1185">Reference proteome</keyword>
<proteinExistence type="predicted"/>
<comment type="caution">
    <text evidence="3">The sequence shown here is derived from an EMBL/GenBank/DDBJ whole genome shotgun (WGS) entry which is preliminary data.</text>
</comment>
<dbReference type="GeneID" id="71997744"/>